<accession>A0ACB1AFC2</accession>
<comment type="caution">
    <text evidence="1">The sequence shown here is derived from an EMBL/GenBank/DDBJ whole genome shotgun (WGS) entry which is preliminary data.</text>
</comment>
<gene>
    <name evidence="1" type="ORF">MENTE1834_LOCUS37920</name>
</gene>
<evidence type="ECO:0000313" key="2">
    <source>
        <dbReference type="Proteomes" id="UP001497535"/>
    </source>
</evidence>
<protein>
    <submittedName>
        <fullName evidence="1">Uncharacterized protein</fullName>
    </submittedName>
</protein>
<dbReference type="Proteomes" id="UP001497535">
    <property type="component" value="Unassembled WGS sequence"/>
</dbReference>
<evidence type="ECO:0000313" key="1">
    <source>
        <dbReference type="EMBL" id="CAK5090150.1"/>
    </source>
</evidence>
<sequence>MFKTRNASQLRKDIQADIIIFRPATKETKEKKKFIEEFENFPEAEEDEETQLEILGKMPMGEENK</sequence>
<reference evidence="1" key="1">
    <citation type="submission" date="2023-11" db="EMBL/GenBank/DDBJ databases">
        <authorList>
            <person name="Poullet M."/>
        </authorList>
    </citation>
    <scope>NUCLEOTIDE SEQUENCE</scope>
    <source>
        <strain evidence="1">E1834</strain>
    </source>
</reference>
<dbReference type="EMBL" id="CAVMJV010000081">
    <property type="protein sequence ID" value="CAK5090150.1"/>
    <property type="molecule type" value="Genomic_DNA"/>
</dbReference>
<name>A0ACB1AFC2_MELEN</name>
<organism evidence="1 2">
    <name type="scientific">Meloidogyne enterolobii</name>
    <name type="common">Root-knot nematode worm</name>
    <name type="synonym">Meloidogyne mayaguensis</name>
    <dbReference type="NCBI Taxonomy" id="390850"/>
    <lineage>
        <taxon>Eukaryota</taxon>
        <taxon>Metazoa</taxon>
        <taxon>Ecdysozoa</taxon>
        <taxon>Nematoda</taxon>
        <taxon>Chromadorea</taxon>
        <taxon>Rhabditida</taxon>
        <taxon>Tylenchina</taxon>
        <taxon>Tylenchomorpha</taxon>
        <taxon>Tylenchoidea</taxon>
        <taxon>Meloidogynidae</taxon>
        <taxon>Meloidogyninae</taxon>
        <taxon>Meloidogyne</taxon>
    </lineage>
</organism>
<keyword evidence="2" id="KW-1185">Reference proteome</keyword>
<proteinExistence type="predicted"/>